<evidence type="ECO:0000256" key="2">
    <source>
        <dbReference type="SAM" id="Phobius"/>
    </source>
</evidence>
<evidence type="ECO:0000313" key="4">
    <source>
        <dbReference type="Proteomes" id="UP000321518"/>
    </source>
</evidence>
<evidence type="ECO:0000313" key="3">
    <source>
        <dbReference type="EMBL" id="GEM11027.1"/>
    </source>
</evidence>
<keyword evidence="2" id="KW-0472">Membrane</keyword>
<dbReference type="SUPFAM" id="SSF52266">
    <property type="entry name" value="SGNH hydrolase"/>
    <property type="match status" value="1"/>
</dbReference>
<keyword evidence="2" id="KW-0812">Transmembrane</keyword>
<dbReference type="Gene3D" id="3.40.50.1110">
    <property type="entry name" value="SGNH hydrolase"/>
    <property type="match status" value="1"/>
</dbReference>
<protein>
    <submittedName>
        <fullName evidence="3">Uncharacterized protein</fullName>
    </submittedName>
</protein>
<reference evidence="3 4" key="1">
    <citation type="submission" date="2019-07" db="EMBL/GenBank/DDBJ databases">
        <title>Rhodotorula toruloides NBRC10032 genome sequencing.</title>
        <authorList>
            <person name="Shida Y."/>
            <person name="Takaku H."/>
            <person name="Ogasawara W."/>
            <person name="Mori K."/>
        </authorList>
    </citation>
    <scope>NUCLEOTIDE SEQUENCE [LARGE SCALE GENOMIC DNA]</scope>
    <source>
        <strain evidence="3 4">NBRC10032</strain>
    </source>
</reference>
<dbReference type="AlphaFoldDB" id="A0A511KKX8"/>
<feature type="compositionally biased region" description="Polar residues" evidence="1">
    <location>
        <begin position="1"/>
        <end position="14"/>
    </location>
</feature>
<dbReference type="InterPro" id="IPR036514">
    <property type="entry name" value="SGNH_hydro_sf"/>
</dbReference>
<comment type="caution">
    <text evidence="3">The sequence shown here is derived from an EMBL/GenBank/DDBJ whole genome shotgun (WGS) entry which is preliminary data.</text>
</comment>
<feature type="transmembrane region" description="Helical" evidence="2">
    <location>
        <begin position="37"/>
        <end position="55"/>
    </location>
</feature>
<evidence type="ECO:0000256" key="1">
    <source>
        <dbReference type="SAM" id="MobiDB-lite"/>
    </source>
</evidence>
<proteinExistence type="predicted"/>
<sequence length="533" mass="58741">MPDPHTSSASYSLVSRSPGGSPRGSSFSSFALNRRRLALALVSLLPLLFYANFFLTSPEGSFRALSFLPTRFLYDDALLPPSAGPGCALATLLVSRNNASFWRLNILTTSKPSFAIQPYDFEKYYNCPELALATFTVRLHYPNETHLVDSNPRQGPFGRYVYSDLPTALFEPGRTTSAEVEVLLEFGHFSGLAAGQPCAAASCRDAAYPPLNSGTWSGKEIFGYRGRRVKLAGLSSASLRPVDDAVPECTTLANLPSALLVPAKQFEYKARADEPCSLPELQLPAPASHPKWIHLFGDSNFRHAVVSLAQHLGAGECTWATLPKEPYPTHAVCGNAGSDYIVTFAFVWFKGPRFGNVSDYENENLSSLAQFIRGMPFTPDLPTAIASTMLDIPMSHLFITTGSHAPQLSVQGMQASLDEYSEVLRQKIDQASATTFVAVPSVDPARIPTSYGNQAALRNNIMIHKQNEAQQQWIKSTLDRRKVDYLDLFGMTRALPDAARRDSVHFEPFVYKEWANLFAAALELARRRQETRL</sequence>
<feature type="region of interest" description="Disordered" evidence="1">
    <location>
        <begin position="1"/>
        <end position="23"/>
    </location>
</feature>
<dbReference type="Proteomes" id="UP000321518">
    <property type="component" value="Unassembled WGS sequence"/>
</dbReference>
<organism evidence="3 4">
    <name type="scientific">Rhodotorula toruloides</name>
    <name type="common">Yeast</name>
    <name type="synonym">Rhodosporidium toruloides</name>
    <dbReference type="NCBI Taxonomy" id="5286"/>
    <lineage>
        <taxon>Eukaryota</taxon>
        <taxon>Fungi</taxon>
        <taxon>Dikarya</taxon>
        <taxon>Basidiomycota</taxon>
        <taxon>Pucciniomycotina</taxon>
        <taxon>Microbotryomycetes</taxon>
        <taxon>Sporidiobolales</taxon>
        <taxon>Sporidiobolaceae</taxon>
        <taxon>Rhodotorula</taxon>
    </lineage>
</organism>
<accession>A0A511KKX8</accession>
<gene>
    <name evidence="3" type="ORF">Rt10032_c13g5044</name>
</gene>
<dbReference type="EMBL" id="BJWK01000013">
    <property type="protein sequence ID" value="GEM11027.1"/>
    <property type="molecule type" value="Genomic_DNA"/>
</dbReference>
<dbReference type="OrthoDB" id="2536816at2759"/>
<keyword evidence="2" id="KW-1133">Transmembrane helix</keyword>
<name>A0A511KKX8_RHOTO</name>